<evidence type="ECO:0000313" key="3">
    <source>
        <dbReference type="Proteomes" id="UP000239388"/>
    </source>
</evidence>
<dbReference type="AlphaFoldDB" id="A0A2S8G291"/>
<dbReference type="Proteomes" id="UP000239388">
    <property type="component" value="Unassembled WGS sequence"/>
</dbReference>
<dbReference type="Gene3D" id="3.90.226.30">
    <property type="match status" value="1"/>
</dbReference>
<gene>
    <name evidence="2" type="ORF">C5Y98_10985</name>
</gene>
<reference evidence="2 3" key="1">
    <citation type="submission" date="2018-02" db="EMBL/GenBank/DDBJ databases">
        <title>Comparative genomes isolates from brazilian mangrove.</title>
        <authorList>
            <person name="Araujo J.E."/>
            <person name="Taketani R.G."/>
            <person name="Silva M.C.P."/>
            <person name="Loureco M.V."/>
            <person name="Andreote F.D."/>
        </authorList>
    </citation>
    <scope>NUCLEOTIDE SEQUENCE [LARGE SCALE GENOMIC DNA]</scope>
    <source>
        <strain evidence="2 3">NAP PRIS-MGV</strain>
    </source>
</reference>
<dbReference type="OrthoDB" id="240996at2"/>
<proteinExistence type="predicted"/>
<name>A0A2S8G291_9BACT</name>
<dbReference type="EMBL" id="PUIB01000011">
    <property type="protein sequence ID" value="PQO38565.1"/>
    <property type="molecule type" value="Genomic_DNA"/>
</dbReference>
<sequence length="410" mass="45118">MSIATPFGDNARSTCDIAPQLVLANLHADCSAAADLKQAVLDGLRHPVGYPDLAHASVPGDVVLFVFGKEVGDYEPITAAIVTYAQEAGITDRTFQFLLPHETLSPVVERLKQGIASLGEQAEVIVHQPHDQKANAFLTSTQENHAIILNRHLCDADLVVPIDVARSREGFGYFGPYSSIFPTYSDIDTQKRWNSPLFVTRIQRKKRRVAEVEEIRQLLGIVYNCLLVPARGGGYAAAIFGEATHVETEATRQLKQDWEPHLPSMAGVVIALITGGQAGQTWENAARALANVEHLVRPDGAIILATEIRQRPGVAMSQMAESLEFTDFEAQMRKSRHEDAAIALQFARTLAQCKVYVRTALPEVVMDDLDMIPVQSDDECRKICEHYRDVVIVHDAQNMSVRVADSTLSS</sequence>
<comment type="caution">
    <text evidence="2">The sequence shown here is derived from an EMBL/GenBank/DDBJ whole genome shotgun (WGS) entry which is preliminary data.</text>
</comment>
<dbReference type="InterPro" id="IPR043166">
    <property type="entry name" value="LarA-like_C"/>
</dbReference>
<organism evidence="2 3">
    <name type="scientific">Blastopirellula marina</name>
    <dbReference type="NCBI Taxonomy" id="124"/>
    <lineage>
        <taxon>Bacteria</taxon>
        <taxon>Pseudomonadati</taxon>
        <taxon>Planctomycetota</taxon>
        <taxon>Planctomycetia</taxon>
        <taxon>Pirellulales</taxon>
        <taxon>Pirellulaceae</taxon>
        <taxon>Blastopirellula</taxon>
    </lineage>
</organism>
<dbReference type="RefSeq" id="WP_105354055.1">
    <property type="nucleotide sequence ID" value="NZ_PUIB01000011.1"/>
</dbReference>
<dbReference type="Gene3D" id="3.40.50.11440">
    <property type="match status" value="1"/>
</dbReference>
<accession>A0A2S8G291</accession>
<dbReference type="InterPro" id="IPR018657">
    <property type="entry name" value="LarA-like_N"/>
</dbReference>
<protein>
    <recommendedName>
        <fullName evidence="1">LarA-like N-terminal domain-containing protein</fullName>
    </recommendedName>
</protein>
<evidence type="ECO:0000259" key="1">
    <source>
        <dbReference type="Pfam" id="PF09861"/>
    </source>
</evidence>
<evidence type="ECO:0000313" key="2">
    <source>
        <dbReference type="EMBL" id="PQO38565.1"/>
    </source>
</evidence>
<feature type="domain" description="LarA-like N-terminal" evidence="1">
    <location>
        <begin position="14"/>
        <end position="189"/>
    </location>
</feature>
<dbReference type="GO" id="GO:0050043">
    <property type="term" value="F:lactate racemase activity"/>
    <property type="evidence" value="ECO:0007669"/>
    <property type="project" value="InterPro"/>
</dbReference>
<dbReference type="Pfam" id="PF09861">
    <property type="entry name" value="Lar_N"/>
    <property type="match status" value="1"/>
</dbReference>